<sequence length="54" mass="6382">MLAEERMRYRAVSVLDVLAVPPDESPTDETLMLREHIRRILRKLSRARAELQYS</sequence>
<dbReference type="HOGENOM" id="CLU_3045261_0_0_5"/>
<organism evidence="1 2">
    <name type="scientific">Methylobacterium radiotolerans (strain ATCC 27329 / DSM 1819 / JCM 2831 / NBRC 15690 / NCIMB 10815 / 0-1)</name>
    <dbReference type="NCBI Taxonomy" id="426355"/>
    <lineage>
        <taxon>Bacteria</taxon>
        <taxon>Pseudomonadati</taxon>
        <taxon>Pseudomonadota</taxon>
        <taxon>Alphaproteobacteria</taxon>
        <taxon>Hyphomicrobiales</taxon>
        <taxon>Methylobacteriaceae</taxon>
        <taxon>Methylobacterium</taxon>
    </lineage>
</organism>
<evidence type="ECO:0000313" key="1">
    <source>
        <dbReference type="EMBL" id="ACB27902.1"/>
    </source>
</evidence>
<reference evidence="1 2" key="1">
    <citation type="submission" date="2008-03" db="EMBL/GenBank/DDBJ databases">
        <title>Complete sequence of plasmid1 of Methylobacterium radiotolerans JCM 2831.</title>
        <authorList>
            <consortium name="US DOE Joint Genome Institute"/>
            <person name="Copeland A."/>
            <person name="Lucas S."/>
            <person name="Lapidus A."/>
            <person name="Glavina del Rio T."/>
            <person name="Dalin E."/>
            <person name="Tice H."/>
            <person name="Bruce D."/>
            <person name="Goodwin L."/>
            <person name="Pitluck S."/>
            <person name="Kiss H."/>
            <person name="Brettin T."/>
            <person name="Detter J.C."/>
            <person name="Han C."/>
            <person name="Kuske C.R."/>
            <person name="Schmutz J."/>
            <person name="Larimer F."/>
            <person name="Land M."/>
            <person name="Hauser L."/>
            <person name="Kyrpides N."/>
            <person name="Mikhailova N."/>
            <person name="Marx C.J."/>
            <person name="Richardson P."/>
        </authorList>
    </citation>
    <scope>NUCLEOTIDE SEQUENCE [LARGE SCALE GENOMIC DNA]</scope>
    <source>
        <strain evidence="2">ATCC 27329 / DSM 1819 / JCM 2831 / NBRC 15690 / NCIMB 10815 / 0-1</strain>
        <plasmid evidence="2">Plasmid pMRAD01</plasmid>
    </source>
</reference>
<dbReference type="Proteomes" id="UP000006589">
    <property type="component" value="Plasmid pMRAD01"/>
</dbReference>
<keyword evidence="1" id="KW-0614">Plasmid</keyword>
<gene>
    <name evidence="1" type="ordered locus">Mrad2831_5963</name>
</gene>
<accession>B1M8S7</accession>
<dbReference type="KEGG" id="mrd:Mrad2831_5963"/>
<name>B1M8S7_METRJ</name>
<evidence type="ECO:0000313" key="2">
    <source>
        <dbReference type="Proteomes" id="UP000006589"/>
    </source>
</evidence>
<proteinExistence type="predicted"/>
<protein>
    <submittedName>
        <fullName evidence="1">Uncharacterized protein</fullName>
    </submittedName>
</protein>
<dbReference type="EMBL" id="CP001002">
    <property type="protein sequence ID" value="ACB27902.1"/>
    <property type="molecule type" value="Genomic_DNA"/>
</dbReference>
<geneLocation type="plasmid" evidence="1 2">
    <name>pMRAD01</name>
</geneLocation>
<dbReference type="AlphaFoldDB" id="B1M8S7"/>